<dbReference type="InterPro" id="IPR002710">
    <property type="entry name" value="Dilute_dom"/>
</dbReference>
<name>A0A0V1HHJ0_9BILA</name>
<reference evidence="2 3" key="1">
    <citation type="submission" date="2015-01" db="EMBL/GenBank/DDBJ databases">
        <title>Evolution of Trichinella species and genotypes.</title>
        <authorList>
            <person name="Korhonen P.K."/>
            <person name="Edoardo P."/>
            <person name="Giuseppe L.R."/>
            <person name="Gasser R.B."/>
        </authorList>
    </citation>
    <scope>NUCLEOTIDE SEQUENCE [LARGE SCALE GENOMIC DNA]</scope>
    <source>
        <strain evidence="2">ISS1029</strain>
    </source>
</reference>
<dbReference type="STRING" id="268475.A0A0V1HHJ0"/>
<organism evidence="2 3">
    <name type="scientific">Trichinella zimbabwensis</name>
    <dbReference type="NCBI Taxonomy" id="268475"/>
    <lineage>
        <taxon>Eukaryota</taxon>
        <taxon>Metazoa</taxon>
        <taxon>Ecdysozoa</taxon>
        <taxon>Nematoda</taxon>
        <taxon>Enoplea</taxon>
        <taxon>Dorylaimia</taxon>
        <taxon>Trichinellida</taxon>
        <taxon>Trichinellidae</taxon>
        <taxon>Trichinella</taxon>
    </lineage>
</organism>
<evidence type="ECO:0000259" key="1">
    <source>
        <dbReference type="PROSITE" id="PS51126"/>
    </source>
</evidence>
<dbReference type="Pfam" id="PF01843">
    <property type="entry name" value="DIL"/>
    <property type="match status" value="1"/>
</dbReference>
<dbReference type="AlphaFoldDB" id="A0A0V1HHJ0"/>
<feature type="non-terminal residue" evidence="2">
    <location>
        <position position="1"/>
    </location>
</feature>
<sequence>LHFKVLKCLLNGCIFRHNVCVLIRWFEKHQFVQSGMILQPLLQVANLLQARKTVADIQGFNEICSTLKVSQIINVLRHYSPVADYEPKVSASFICNVKQKLLALRKQTETGNEPTIIPENYLNANDLLDFEPCDVDLKTAEIPKSVEAYAAKI</sequence>
<keyword evidence="3" id="KW-1185">Reference proteome</keyword>
<proteinExistence type="predicted"/>
<protein>
    <submittedName>
        <fullName evidence="2">Unconventional myosin-Va</fullName>
    </submittedName>
</protein>
<dbReference type="PROSITE" id="PS51126">
    <property type="entry name" value="DILUTE"/>
    <property type="match status" value="1"/>
</dbReference>
<dbReference type="OrthoDB" id="6108017at2759"/>
<feature type="domain" description="Dilute" evidence="1">
    <location>
        <begin position="1"/>
        <end position="103"/>
    </location>
</feature>
<accession>A0A0V1HHJ0</accession>
<gene>
    <name evidence="2" type="primary">MYO5A</name>
    <name evidence="2" type="ORF">T11_12738</name>
</gene>
<dbReference type="EMBL" id="JYDP01000075">
    <property type="protein sequence ID" value="KRZ09253.1"/>
    <property type="molecule type" value="Genomic_DNA"/>
</dbReference>
<evidence type="ECO:0000313" key="3">
    <source>
        <dbReference type="Proteomes" id="UP000055024"/>
    </source>
</evidence>
<comment type="caution">
    <text evidence="2">The sequence shown here is derived from an EMBL/GenBank/DDBJ whole genome shotgun (WGS) entry which is preliminary data.</text>
</comment>
<evidence type="ECO:0000313" key="2">
    <source>
        <dbReference type="EMBL" id="KRZ09253.1"/>
    </source>
</evidence>
<dbReference type="Proteomes" id="UP000055024">
    <property type="component" value="Unassembled WGS sequence"/>
</dbReference>